<dbReference type="Pfam" id="PF00072">
    <property type="entry name" value="Response_reg"/>
    <property type="match status" value="1"/>
</dbReference>
<dbReference type="EMBL" id="VLKH01000004">
    <property type="protein sequence ID" value="TWH80554.1"/>
    <property type="molecule type" value="Genomic_DNA"/>
</dbReference>
<dbReference type="Gene3D" id="2.40.50.1020">
    <property type="entry name" value="LytTr DNA-binding domain"/>
    <property type="match status" value="1"/>
</dbReference>
<feature type="domain" description="HTH LytTR-type" evidence="3">
    <location>
        <begin position="143"/>
        <end position="233"/>
    </location>
</feature>
<dbReference type="SMART" id="SM00448">
    <property type="entry name" value="REC"/>
    <property type="match status" value="1"/>
</dbReference>
<evidence type="ECO:0000256" key="1">
    <source>
        <dbReference type="PROSITE-ProRule" id="PRU00169"/>
    </source>
</evidence>
<protein>
    <submittedName>
        <fullName evidence="4">LytTR family two component transcriptional regulator</fullName>
    </submittedName>
</protein>
<dbReference type="GO" id="GO:0003677">
    <property type="term" value="F:DNA binding"/>
    <property type="evidence" value="ECO:0007669"/>
    <property type="project" value="InterPro"/>
</dbReference>
<dbReference type="SUPFAM" id="SSF52172">
    <property type="entry name" value="CheY-like"/>
    <property type="match status" value="1"/>
</dbReference>
<dbReference type="InterPro" id="IPR011006">
    <property type="entry name" value="CheY-like_superfamily"/>
</dbReference>
<sequence>MLRIAICDDDKIICQQLEDMLTDIEEETNEQYEVEVFYSGEELYRYLKKNNRYNLIFLDIEMRDLNGVEVGKKIRDEMNDETTQIVYISGREDYAMDLFEVRPLNFLIKPVSKNKVEAAVNKAIKILGESKHFYEYKNGNVNFSVAVGDILYFESDGRKVNIILMDDIKSFYGKLSEVEEKLRNQDFIMIHKSYLINFNHVIEYTYDYVKMSNKETLTISQNNRKAVREQLLRRKQRLNHDK</sequence>
<dbReference type="PANTHER" id="PTHR37299">
    <property type="entry name" value="TRANSCRIPTIONAL REGULATOR-RELATED"/>
    <property type="match status" value="1"/>
</dbReference>
<dbReference type="GO" id="GO:0000156">
    <property type="term" value="F:phosphorelay response regulator activity"/>
    <property type="evidence" value="ECO:0007669"/>
    <property type="project" value="InterPro"/>
</dbReference>
<accession>A0A562JCI2</accession>
<evidence type="ECO:0000259" key="3">
    <source>
        <dbReference type="PROSITE" id="PS50930"/>
    </source>
</evidence>
<dbReference type="InterPro" id="IPR001789">
    <property type="entry name" value="Sig_transdc_resp-reg_receiver"/>
</dbReference>
<dbReference type="InterPro" id="IPR046947">
    <property type="entry name" value="LytR-like"/>
</dbReference>
<name>A0A562JCI2_9FIRM</name>
<dbReference type="Gene3D" id="3.40.50.2300">
    <property type="match status" value="1"/>
</dbReference>
<evidence type="ECO:0000313" key="4">
    <source>
        <dbReference type="EMBL" id="TWH80554.1"/>
    </source>
</evidence>
<dbReference type="RefSeq" id="WP_145082511.1">
    <property type="nucleotide sequence ID" value="NZ_DAMBUX010000003.1"/>
</dbReference>
<reference evidence="4 5" key="1">
    <citation type="submission" date="2019-07" db="EMBL/GenBank/DDBJ databases">
        <title>Genomic Encyclopedia of Type Strains, Phase I: the one thousand microbial genomes (KMG-I) project.</title>
        <authorList>
            <person name="Kyrpides N."/>
        </authorList>
    </citation>
    <scope>NUCLEOTIDE SEQUENCE [LARGE SCALE GENOMIC DNA]</scope>
    <source>
        <strain evidence="4 5">DSM 13558</strain>
    </source>
</reference>
<keyword evidence="1" id="KW-0597">Phosphoprotein</keyword>
<dbReference type="PANTHER" id="PTHR37299:SF1">
    <property type="entry name" value="STAGE 0 SPORULATION PROTEIN A HOMOLOG"/>
    <property type="match status" value="1"/>
</dbReference>
<dbReference type="PROSITE" id="PS50110">
    <property type="entry name" value="RESPONSE_REGULATORY"/>
    <property type="match status" value="1"/>
</dbReference>
<dbReference type="InterPro" id="IPR007492">
    <property type="entry name" value="LytTR_DNA-bd_dom"/>
</dbReference>
<comment type="caution">
    <text evidence="4">The sequence shown here is derived from an EMBL/GenBank/DDBJ whole genome shotgun (WGS) entry which is preliminary data.</text>
</comment>
<dbReference type="OrthoDB" id="9802383at2"/>
<dbReference type="SMART" id="SM00850">
    <property type="entry name" value="LytTR"/>
    <property type="match status" value="1"/>
</dbReference>
<dbReference type="PROSITE" id="PS50930">
    <property type="entry name" value="HTH_LYTTR"/>
    <property type="match status" value="1"/>
</dbReference>
<feature type="domain" description="Response regulatory" evidence="2">
    <location>
        <begin position="3"/>
        <end position="124"/>
    </location>
</feature>
<dbReference type="Pfam" id="PF04397">
    <property type="entry name" value="LytTR"/>
    <property type="match status" value="1"/>
</dbReference>
<keyword evidence="5" id="KW-1185">Reference proteome</keyword>
<proteinExistence type="predicted"/>
<gene>
    <name evidence="4" type="ORF">LY60_01816</name>
</gene>
<evidence type="ECO:0000259" key="2">
    <source>
        <dbReference type="PROSITE" id="PS50110"/>
    </source>
</evidence>
<dbReference type="Proteomes" id="UP000315343">
    <property type="component" value="Unassembled WGS sequence"/>
</dbReference>
<evidence type="ECO:0000313" key="5">
    <source>
        <dbReference type="Proteomes" id="UP000315343"/>
    </source>
</evidence>
<feature type="modified residue" description="4-aspartylphosphate" evidence="1">
    <location>
        <position position="59"/>
    </location>
</feature>
<organism evidence="4 5">
    <name type="scientific">Sedimentibacter saalensis</name>
    <dbReference type="NCBI Taxonomy" id="130788"/>
    <lineage>
        <taxon>Bacteria</taxon>
        <taxon>Bacillati</taxon>
        <taxon>Bacillota</taxon>
        <taxon>Tissierellia</taxon>
        <taxon>Sedimentibacter</taxon>
    </lineage>
</organism>
<dbReference type="AlphaFoldDB" id="A0A562JCI2"/>